<dbReference type="InterPro" id="IPR006121">
    <property type="entry name" value="HMA_dom"/>
</dbReference>
<name>A0A5C6RKB1_9BACT</name>
<dbReference type="AlphaFoldDB" id="A0A5C6RKB1"/>
<proteinExistence type="predicted"/>
<protein>
    <submittedName>
        <fullName evidence="2">Heavy-metal-associated domain-containing protein</fullName>
    </submittedName>
</protein>
<dbReference type="InterPro" id="IPR036163">
    <property type="entry name" value="HMA_dom_sf"/>
</dbReference>
<sequence length="69" mass="7516">MKELKFKTNINCSGCLAKVTPVLDAKEGIEEWTVDLQDDERTLTVETNGLTEEEVQAAVAEAGFSAEAK</sequence>
<dbReference type="PROSITE" id="PS50846">
    <property type="entry name" value="HMA_2"/>
    <property type="match status" value="1"/>
</dbReference>
<reference evidence="2 3" key="1">
    <citation type="submission" date="2019-08" db="EMBL/GenBank/DDBJ databases">
        <title>Genome of Phaeodactylibacter luteus.</title>
        <authorList>
            <person name="Bowman J.P."/>
        </authorList>
    </citation>
    <scope>NUCLEOTIDE SEQUENCE [LARGE SCALE GENOMIC DNA]</scope>
    <source>
        <strain evidence="2 3">KCTC 42180</strain>
    </source>
</reference>
<evidence type="ECO:0000313" key="3">
    <source>
        <dbReference type="Proteomes" id="UP000321580"/>
    </source>
</evidence>
<comment type="caution">
    <text evidence="2">The sequence shown here is derived from an EMBL/GenBank/DDBJ whole genome shotgun (WGS) entry which is preliminary data.</text>
</comment>
<organism evidence="2 3">
    <name type="scientific">Phaeodactylibacter luteus</name>
    <dbReference type="NCBI Taxonomy" id="1564516"/>
    <lineage>
        <taxon>Bacteria</taxon>
        <taxon>Pseudomonadati</taxon>
        <taxon>Bacteroidota</taxon>
        <taxon>Saprospiria</taxon>
        <taxon>Saprospirales</taxon>
        <taxon>Haliscomenobacteraceae</taxon>
        <taxon>Phaeodactylibacter</taxon>
    </lineage>
</organism>
<gene>
    <name evidence="2" type="ORF">FRY97_14835</name>
</gene>
<dbReference type="Pfam" id="PF00403">
    <property type="entry name" value="HMA"/>
    <property type="match status" value="1"/>
</dbReference>
<dbReference type="Proteomes" id="UP000321580">
    <property type="component" value="Unassembled WGS sequence"/>
</dbReference>
<dbReference type="CDD" id="cd00371">
    <property type="entry name" value="HMA"/>
    <property type="match status" value="1"/>
</dbReference>
<dbReference type="RefSeq" id="WP_147168339.1">
    <property type="nucleotide sequence ID" value="NZ_VOOR01000032.1"/>
</dbReference>
<feature type="domain" description="HMA" evidence="1">
    <location>
        <begin position="1"/>
        <end position="67"/>
    </location>
</feature>
<accession>A0A5C6RKB1</accession>
<dbReference type="EMBL" id="VOOR01000032">
    <property type="protein sequence ID" value="TXB62319.1"/>
    <property type="molecule type" value="Genomic_DNA"/>
</dbReference>
<keyword evidence="3" id="KW-1185">Reference proteome</keyword>
<evidence type="ECO:0000259" key="1">
    <source>
        <dbReference type="PROSITE" id="PS50846"/>
    </source>
</evidence>
<evidence type="ECO:0000313" key="2">
    <source>
        <dbReference type="EMBL" id="TXB62319.1"/>
    </source>
</evidence>
<dbReference type="OrthoDB" id="677920at2"/>
<dbReference type="GO" id="GO:0046872">
    <property type="term" value="F:metal ion binding"/>
    <property type="evidence" value="ECO:0007669"/>
    <property type="project" value="InterPro"/>
</dbReference>
<dbReference type="SUPFAM" id="SSF55008">
    <property type="entry name" value="HMA, heavy metal-associated domain"/>
    <property type="match status" value="1"/>
</dbReference>
<dbReference type="Gene3D" id="3.30.70.100">
    <property type="match status" value="1"/>
</dbReference>